<dbReference type="Proteomes" id="UP001060336">
    <property type="component" value="Chromosome"/>
</dbReference>
<dbReference type="RefSeq" id="WP_257768717.1">
    <property type="nucleotide sequence ID" value="NZ_CP102480.1"/>
</dbReference>
<feature type="domain" description="Methyltransferase type 11" evidence="1">
    <location>
        <begin position="56"/>
        <end position="155"/>
    </location>
</feature>
<dbReference type="GO" id="GO:0032259">
    <property type="term" value="P:methylation"/>
    <property type="evidence" value="ECO:0007669"/>
    <property type="project" value="UniProtKB-KW"/>
</dbReference>
<dbReference type="CDD" id="cd02440">
    <property type="entry name" value="AdoMet_MTases"/>
    <property type="match status" value="1"/>
</dbReference>
<dbReference type="AlphaFoldDB" id="A0A9J7AU47"/>
<sequence length="406" mass="44246">MRDAIQEFYDNRPYPRFDGDLPLAGVAARPKATAAIHHGFGGVVPKNDPVRVLIAGGGSGMGLCLLAKGFEELGVDARFTYLDISPESRKYAEARSEAAGIREIEFRTGDINALSPDTDGFFDFIDFTGVINHVADAQHAVNALAGVLTSDGSISCMAYGRTGRTGIYDFQELIFRLLGPHPDIGIARAVLKTLPTNNWLRKSPLYPHLVAADDVEFADALLNPRDRAFSTGELEDIFATAGLEWIGFTPPILYDPVAILKSGPAADAAAGLSSSDRRRVAELLIGDLNKHFLFARRSAPRNALETALQDPNSELFSSGTIILPDEMQTANDGKITISVKTRMDGRERTVGVKFTAAEAELIGKLREPVQVGRLRADIGPSEFEQAFERVYRFLTSLDMLHVVARR</sequence>
<evidence type="ECO:0000313" key="2">
    <source>
        <dbReference type="EMBL" id="UUX49844.1"/>
    </source>
</evidence>
<accession>A0A9J7AU47</accession>
<evidence type="ECO:0000313" key="3">
    <source>
        <dbReference type="Proteomes" id="UP001060336"/>
    </source>
</evidence>
<dbReference type="GO" id="GO:0008757">
    <property type="term" value="F:S-adenosylmethionine-dependent methyltransferase activity"/>
    <property type="evidence" value="ECO:0007669"/>
    <property type="project" value="InterPro"/>
</dbReference>
<dbReference type="Pfam" id="PF08241">
    <property type="entry name" value="Methyltransf_11"/>
    <property type="match status" value="1"/>
</dbReference>
<protein>
    <submittedName>
        <fullName evidence="2">Class I SAM-dependent methyltransferase</fullName>
    </submittedName>
</protein>
<dbReference type="EMBL" id="CP102480">
    <property type="protein sequence ID" value="UUX49844.1"/>
    <property type="molecule type" value="Genomic_DNA"/>
</dbReference>
<dbReference type="KEGG" id="naci:NUH88_20925"/>
<dbReference type="SUPFAM" id="SSF53335">
    <property type="entry name" value="S-adenosyl-L-methionine-dependent methyltransferases"/>
    <property type="match status" value="1"/>
</dbReference>
<keyword evidence="3" id="KW-1185">Reference proteome</keyword>
<proteinExistence type="predicted"/>
<organism evidence="2 3">
    <name type="scientific">Nisaea acidiphila</name>
    <dbReference type="NCBI Taxonomy" id="1862145"/>
    <lineage>
        <taxon>Bacteria</taxon>
        <taxon>Pseudomonadati</taxon>
        <taxon>Pseudomonadota</taxon>
        <taxon>Alphaproteobacteria</taxon>
        <taxon>Rhodospirillales</taxon>
        <taxon>Thalassobaculaceae</taxon>
        <taxon>Nisaea</taxon>
    </lineage>
</organism>
<gene>
    <name evidence="2" type="ORF">NUH88_20925</name>
</gene>
<reference evidence="2" key="1">
    <citation type="submission" date="2022-08" db="EMBL/GenBank/DDBJ databases">
        <title>Nisaea acidiphila sp. nov., isolated from a marine algal debris and emended description of the genus Nisaea Urios et al. 2008.</title>
        <authorList>
            <person name="Kwon K."/>
        </authorList>
    </citation>
    <scope>NUCLEOTIDE SEQUENCE</scope>
    <source>
        <strain evidence="2">MEBiC11861</strain>
    </source>
</reference>
<keyword evidence="2" id="KW-0808">Transferase</keyword>
<dbReference type="Gene3D" id="3.40.50.150">
    <property type="entry name" value="Vaccinia Virus protein VP39"/>
    <property type="match status" value="1"/>
</dbReference>
<dbReference type="InterPro" id="IPR029063">
    <property type="entry name" value="SAM-dependent_MTases_sf"/>
</dbReference>
<name>A0A9J7AU47_9PROT</name>
<dbReference type="InterPro" id="IPR013216">
    <property type="entry name" value="Methyltransf_11"/>
</dbReference>
<keyword evidence="2" id="KW-0489">Methyltransferase</keyword>
<evidence type="ECO:0000259" key="1">
    <source>
        <dbReference type="Pfam" id="PF08241"/>
    </source>
</evidence>